<organism evidence="2 3">
    <name type="scientific">Pseudomonas typographi</name>
    <dbReference type="NCBI Taxonomy" id="2715964"/>
    <lineage>
        <taxon>Bacteria</taxon>
        <taxon>Pseudomonadati</taxon>
        <taxon>Pseudomonadota</taxon>
        <taxon>Gammaproteobacteria</taxon>
        <taxon>Pseudomonadales</taxon>
        <taxon>Pseudomonadaceae</taxon>
        <taxon>Pseudomonas</taxon>
    </lineage>
</organism>
<keyword evidence="2" id="KW-0378">Hydrolase</keyword>
<evidence type="ECO:0000313" key="2">
    <source>
        <dbReference type="EMBL" id="MBD1600070.1"/>
    </source>
</evidence>
<protein>
    <submittedName>
        <fullName evidence="2">Alpha/beta hydrolase</fullName>
    </submittedName>
</protein>
<proteinExistence type="predicted"/>
<dbReference type="RefSeq" id="WP_190422078.1">
    <property type="nucleotide sequence ID" value="NZ_JAAOCA010000018.1"/>
</dbReference>
<dbReference type="InterPro" id="IPR029058">
    <property type="entry name" value="AB_hydrolase_fold"/>
</dbReference>
<sequence length="271" mass="30142">MAEKLFFAHANGFPSGTYGKLFQALAPQYEVACLAVHGHDPRFPVTDNWPHLVQELIHHLQAQPGPVWGLGHSLGGALHLHAALLQPGLYRGLILLDSPLLAFWERWAVRLAKRLGLIDRITPAGRTLGRREYFVDVASARAYFASKGLFRDFDPDCLEAYLRHGLRQQAGRLCLRFEAATEISIYRSVPHRVPAPLRQLQLPVALVRGARSDVVAPYHGRLVRSLPRGEYHCVAGGHMFPLEQPLRTAGLIRELLARWQGCQGHASLAAS</sequence>
<dbReference type="GO" id="GO:0016787">
    <property type="term" value="F:hydrolase activity"/>
    <property type="evidence" value="ECO:0007669"/>
    <property type="project" value="UniProtKB-KW"/>
</dbReference>
<feature type="domain" description="AB hydrolase-1" evidence="1">
    <location>
        <begin position="5"/>
        <end position="249"/>
    </location>
</feature>
<dbReference type="Gene3D" id="3.40.50.1820">
    <property type="entry name" value="alpha/beta hydrolase"/>
    <property type="match status" value="1"/>
</dbReference>
<dbReference type="Proteomes" id="UP000805841">
    <property type="component" value="Unassembled WGS sequence"/>
</dbReference>
<dbReference type="Pfam" id="PF12697">
    <property type="entry name" value="Abhydrolase_6"/>
    <property type="match status" value="1"/>
</dbReference>
<reference evidence="2 3" key="1">
    <citation type="journal article" date="2020" name="Insects">
        <title>Bacteria Belonging to Pseudomonas typographi sp. nov. from the Bark Beetle Ips typographus Have Genomic Potential to Aid in the Host Ecology.</title>
        <authorList>
            <person name="Peral-Aranega E."/>
            <person name="Saati-Santamaria Z."/>
            <person name="Kolarik M."/>
            <person name="Rivas R."/>
            <person name="Garcia-Fraile P."/>
        </authorList>
    </citation>
    <scope>NUCLEOTIDE SEQUENCE [LARGE SCALE GENOMIC DNA]</scope>
    <source>
        <strain evidence="2 3">CA3A</strain>
    </source>
</reference>
<dbReference type="SUPFAM" id="SSF53474">
    <property type="entry name" value="alpha/beta-Hydrolases"/>
    <property type="match status" value="1"/>
</dbReference>
<comment type="caution">
    <text evidence="2">The sequence shown here is derived from an EMBL/GenBank/DDBJ whole genome shotgun (WGS) entry which is preliminary data.</text>
</comment>
<keyword evidence="3" id="KW-1185">Reference proteome</keyword>
<accession>A0ABR7Z3H7</accession>
<dbReference type="InterPro" id="IPR000073">
    <property type="entry name" value="AB_hydrolase_1"/>
</dbReference>
<dbReference type="EMBL" id="JAAOCA010000018">
    <property type="protein sequence ID" value="MBD1600070.1"/>
    <property type="molecule type" value="Genomic_DNA"/>
</dbReference>
<name>A0ABR7Z3H7_9PSED</name>
<gene>
    <name evidence="2" type="ORF">HAQ05_15345</name>
</gene>
<evidence type="ECO:0000313" key="3">
    <source>
        <dbReference type="Proteomes" id="UP000805841"/>
    </source>
</evidence>
<evidence type="ECO:0000259" key="1">
    <source>
        <dbReference type="Pfam" id="PF12697"/>
    </source>
</evidence>